<name>A0A1G6PTM4_9BACL</name>
<keyword evidence="3" id="KW-1185">Reference proteome</keyword>
<keyword evidence="1" id="KW-1133">Transmembrane helix</keyword>
<dbReference type="OrthoDB" id="2990064at2"/>
<dbReference type="AlphaFoldDB" id="A0A1G6PTM4"/>
<keyword evidence="1" id="KW-0472">Membrane</keyword>
<feature type="transmembrane region" description="Helical" evidence="1">
    <location>
        <begin position="7"/>
        <end position="26"/>
    </location>
</feature>
<protein>
    <submittedName>
        <fullName evidence="2">Uncharacterized protein</fullName>
    </submittedName>
</protein>
<proteinExistence type="predicted"/>
<reference evidence="2 3" key="1">
    <citation type="submission" date="2016-10" db="EMBL/GenBank/DDBJ databases">
        <authorList>
            <person name="de Groot N.N."/>
        </authorList>
    </citation>
    <scope>NUCLEOTIDE SEQUENCE [LARGE SCALE GENOMIC DNA]</scope>
    <source>
        <strain evidence="2 3">DSM 45514</strain>
    </source>
</reference>
<dbReference type="EMBL" id="FMZA01000018">
    <property type="protein sequence ID" value="SDC83014.1"/>
    <property type="molecule type" value="Genomic_DNA"/>
</dbReference>
<sequence length="92" mass="10889">MHMIRWSLIFVFLTLSLMWLTVYWGWYDPTSWQYSIRVAGGIYFLLALAMSGIMSIPSVRRKSNRTPDERVDWSFIFIVVTIALFGISLWFD</sequence>
<gene>
    <name evidence="2" type="ORF">SAMN04488112_11816</name>
</gene>
<evidence type="ECO:0000256" key="1">
    <source>
        <dbReference type="SAM" id="Phobius"/>
    </source>
</evidence>
<dbReference type="STRING" id="1236220.SAMN04488112_11816"/>
<accession>A0A1G6PTM4</accession>
<feature type="transmembrane region" description="Helical" evidence="1">
    <location>
        <begin position="38"/>
        <end position="59"/>
    </location>
</feature>
<evidence type="ECO:0000313" key="2">
    <source>
        <dbReference type="EMBL" id="SDC83014.1"/>
    </source>
</evidence>
<keyword evidence="1" id="KW-0812">Transmembrane</keyword>
<feature type="transmembrane region" description="Helical" evidence="1">
    <location>
        <begin position="71"/>
        <end position="91"/>
    </location>
</feature>
<evidence type="ECO:0000313" key="3">
    <source>
        <dbReference type="Proteomes" id="UP000199387"/>
    </source>
</evidence>
<organism evidence="2 3">
    <name type="scientific">Melghirimyces thermohalophilus</name>
    <dbReference type="NCBI Taxonomy" id="1236220"/>
    <lineage>
        <taxon>Bacteria</taxon>
        <taxon>Bacillati</taxon>
        <taxon>Bacillota</taxon>
        <taxon>Bacilli</taxon>
        <taxon>Bacillales</taxon>
        <taxon>Thermoactinomycetaceae</taxon>
        <taxon>Melghirimyces</taxon>
    </lineage>
</organism>
<dbReference type="Proteomes" id="UP000199387">
    <property type="component" value="Unassembled WGS sequence"/>
</dbReference>
<dbReference type="RefSeq" id="WP_091571817.1">
    <property type="nucleotide sequence ID" value="NZ_FMZA01000018.1"/>
</dbReference>